<protein>
    <submittedName>
        <fullName evidence="2">CbrC family protein</fullName>
    </submittedName>
</protein>
<gene>
    <name evidence="2" type="ORF">H9661_12060</name>
</gene>
<sequence length="188" mass="21514">MNIIEFKYFCNPIKNAEITDVKCQSCGADENCLEGEYFDCGDNVVSVCLDCLSKGKVTVNIPSFIKKRLMGHLKETGYVQNENQAEERAESLIDELSKNPPVPWIQYNDWPVCCGEFGRYLGEWGKEEITKHAPDGNGKQYIISILDDFSRSKIDNVDYFWDDIGRNTVVFVFECIHCSKYIAICQSY</sequence>
<comment type="similarity">
    <text evidence="1">Belongs to the UPF0167 family.</text>
</comment>
<dbReference type="InterPro" id="IPR005363">
    <property type="entry name" value="UPF0167"/>
</dbReference>
<dbReference type="Pfam" id="PF03691">
    <property type="entry name" value="UPF0167"/>
    <property type="match status" value="1"/>
</dbReference>
<dbReference type="EMBL" id="JACSRA010000019">
    <property type="protein sequence ID" value="MBD7912093.1"/>
    <property type="molecule type" value="Genomic_DNA"/>
</dbReference>
<evidence type="ECO:0000313" key="3">
    <source>
        <dbReference type="Proteomes" id="UP000627781"/>
    </source>
</evidence>
<name>A0ABR8PVA5_9CLOT</name>
<dbReference type="RefSeq" id="WP_191769026.1">
    <property type="nucleotide sequence ID" value="NZ_JACSRA010000019.1"/>
</dbReference>
<comment type="caution">
    <text evidence="2">The sequence shown here is derived from an EMBL/GenBank/DDBJ whole genome shotgun (WGS) entry which is preliminary data.</text>
</comment>
<proteinExistence type="inferred from homology"/>
<evidence type="ECO:0000313" key="2">
    <source>
        <dbReference type="EMBL" id="MBD7912093.1"/>
    </source>
</evidence>
<dbReference type="Proteomes" id="UP000627781">
    <property type="component" value="Unassembled WGS sequence"/>
</dbReference>
<keyword evidence="3" id="KW-1185">Reference proteome</keyword>
<evidence type="ECO:0000256" key="1">
    <source>
        <dbReference type="ARBA" id="ARBA00008525"/>
    </source>
</evidence>
<accession>A0ABR8PVA5</accession>
<organism evidence="2 3">
    <name type="scientific">Clostridium cibarium</name>
    <dbReference type="NCBI Taxonomy" id="2762247"/>
    <lineage>
        <taxon>Bacteria</taxon>
        <taxon>Bacillati</taxon>
        <taxon>Bacillota</taxon>
        <taxon>Clostridia</taxon>
        <taxon>Eubacteriales</taxon>
        <taxon>Clostridiaceae</taxon>
        <taxon>Clostridium</taxon>
    </lineage>
</organism>
<reference evidence="2 3" key="1">
    <citation type="submission" date="2020-08" db="EMBL/GenBank/DDBJ databases">
        <title>A Genomic Blueprint of the Chicken Gut Microbiome.</title>
        <authorList>
            <person name="Gilroy R."/>
            <person name="Ravi A."/>
            <person name="Getino M."/>
            <person name="Pursley I."/>
            <person name="Horton D.L."/>
            <person name="Alikhan N.-F."/>
            <person name="Baker D."/>
            <person name="Gharbi K."/>
            <person name="Hall N."/>
            <person name="Watson M."/>
            <person name="Adriaenssens E.M."/>
            <person name="Foster-Nyarko E."/>
            <person name="Jarju S."/>
            <person name="Secka A."/>
            <person name="Antonio M."/>
            <person name="Oren A."/>
            <person name="Chaudhuri R."/>
            <person name="La Ragione R.M."/>
            <person name="Hildebrand F."/>
            <person name="Pallen M.J."/>
        </authorList>
    </citation>
    <scope>NUCLEOTIDE SEQUENCE [LARGE SCALE GENOMIC DNA]</scope>
    <source>
        <strain evidence="2 3">Sa3CVN1</strain>
    </source>
</reference>